<reference evidence="1" key="1">
    <citation type="submission" date="2020-05" db="UniProtKB">
        <authorList>
            <consortium name="EnsemblMetazoa"/>
        </authorList>
    </citation>
    <scope>IDENTIFICATION</scope>
    <source>
        <strain evidence="1">TTRI</strain>
    </source>
</reference>
<accession>A0A1A9UV64</accession>
<dbReference type="VEuPathDB" id="VectorBase:GAUT016702"/>
<keyword evidence="2" id="KW-1185">Reference proteome</keyword>
<proteinExistence type="predicted"/>
<protein>
    <submittedName>
        <fullName evidence="1">Uncharacterized protein</fullName>
    </submittedName>
</protein>
<organism evidence="1 2">
    <name type="scientific">Glossina austeni</name>
    <name type="common">Savannah tsetse fly</name>
    <dbReference type="NCBI Taxonomy" id="7395"/>
    <lineage>
        <taxon>Eukaryota</taxon>
        <taxon>Metazoa</taxon>
        <taxon>Ecdysozoa</taxon>
        <taxon>Arthropoda</taxon>
        <taxon>Hexapoda</taxon>
        <taxon>Insecta</taxon>
        <taxon>Pterygota</taxon>
        <taxon>Neoptera</taxon>
        <taxon>Endopterygota</taxon>
        <taxon>Diptera</taxon>
        <taxon>Brachycera</taxon>
        <taxon>Muscomorpha</taxon>
        <taxon>Hippoboscoidea</taxon>
        <taxon>Glossinidae</taxon>
        <taxon>Glossina</taxon>
    </lineage>
</organism>
<dbReference type="AlphaFoldDB" id="A0A1A9UV64"/>
<evidence type="ECO:0000313" key="2">
    <source>
        <dbReference type="Proteomes" id="UP000078200"/>
    </source>
</evidence>
<name>A0A1A9UV64_GLOAU</name>
<sequence length="203" mass="22942">MKQQSRPPASEKTKKPFNATSNLNYLLTLEHEDDVRIHQESRWWLQSLAVRQLSELTNAHMNVHGCVCQVAKHEICCKCWNDGVAATAAAAAVAAEDDDDEDDDVDDDDDVVVFATTTFEIVVLEAGPFRVFRIKGDKTKEGSGGSLTQRYSSLFFQVLFRFNDVEVSVRWQRAVLGLWENSSLVYKRLVSTMTLTLNDLRLI</sequence>
<evidence type="ECO:0000313" key="1">
    <source>
        <dbReference type="EnsemblMetazoa" id="GAUT016702-PA"/>
    </source>
</evidence>
<dbReference type="Proteomes" id="UP000078200">
    <property type="component" value="Unassembled WGS sequence"/>
</dbReference>
<dbReference type="EnsemblMetazoa" id="GAUT016702-RA">
    <property type="protein sequence ID" value="GAUT016702-PA"/>
    <property type="gene ID" value="GAUT016702"/>
</dbReference>